<dbReference type="PROSITE" id="PS51379">
    <property type="entry name" value="4FE4S_FER_2"/>
    <property type="match status" value="2"/>
</dbReference>
<dbReference type="EMBL" id="JANUBF010000002">
    <property type="protein sequence ID" value="MCS4035505.1"/>
    <property type="molecule type" value="Genomic_DNA"/>
</dbReference>
<dbReference type="Gene3D" id="3.30.70.20">
    <property type="match status" value="2"/>
</dbReference>
<feature type="compositionally biased region" description="Polar residues" evidence="1">
    <location>
        <begin position="135"/>
        <end position="146"/>
    </location>
</feature>
<feature type="region of interest" description="Disordered" evidence="1">
    <location>
        <begin position="769"/>
        <end position="863"/>
    </location>
</feature>
<feature type="compositionally biased region" description="Gly residues" evidence="1">
    <location>
        <begin position="799"/>
        <end position="815"/>
    </location>
</feature>
<dbReference type="AlphaFoldDB" id="A0A9X2UIT4"/>
<evidence type="ECO:0000313" key="4">
    <source>
        <dbReference type="Proteomes" id="UP001155040"/>
    </source>
</evidence>
<dbReference type="Proteomes" id="UP001155040">
    <property type="component" value="Unassembled WGS sequence"/>
</dbReference>
<dbReference type="SUPFAM" id="SSF54862">
    <property type="entry name" value="4Fe-4S ferredoxins"/>
    <property type="match status" value="1"/>
</dbReference>
<reference evidence="3" key="1">
    <citation type="submission" date="2022-08" db="EMBL/GenBank/DDBJ databases">
        <title>Genomic Encyclopedia of Type Strains, Phase V (KMG-V): Genome sequencing to study the core and pangenomes of soil and plant-associated prokaryotes.</title>
        <authorList>
            <person name="Whitman W."/>
        </authorList>
    </citation>
    <scope>NUCLEOTIDE SEQUENCE</scope>
    <source>
        <strain evidence="3">SP3012</strain>
    </source>
</reference>
<dbReference type="PANTHER" id="PTHR42783:SF3">
    <property type="entry name" value="GLUTAMATE SYNTHASE [NADPH] SMALL CHAIN-RELATED"/>
    <property type="match status" value="1"/>
</dbReference>
<protein>
    <submittedName>
        <fullName evidence="3">Molybdopterin-containing oxidoreductase family iron-sulfur binding subunit</fullName>
    </submittedName>
</protein>
<evidence type="ECO:0000256" key="1">
    <source>
        <dbReference type="SAM" id="MobiDB-lite"/>
    </source>
</evidence>
<dbReference type="CDD" id="cd10551">
    <property type="entry name" value="PsrB"/>
    <property type="match status" value="1"/>
</dbReference>
<evidence type="ECO:0000313" key="3">
    <source>
        <dbReference type="EMBL" id="MCS4035505.1"/>
    </source>
</evidence>
<sequence>MIELDVIDSETAARDEESGARDGSSEPTFWRHWSESDADEDGDDLTEFVPGDSEPPSGASRRQFLQLMGAAMAMAGLAGCRRPEEKILPYAREPETVTPGIEDHYATSMPFRGVLRPVVAQSNEGRPTKIKGNSDHPSGQSGTSPYEQASVLNLYDPDRSRSVRQEGRTASWSDFVSFCRQLGNEADQRQVAVLAEKTSSPTVQAMRQRMADRFPNLQWVPYAPTGTDPRRLGMQQAFGRPLRPRFELGEAEVIVSLDANFLDGRTHDFGYHTQGFAEGRRLDDAEDTMSRLYTVESRYSTTGGSSDHRLGMRAGRIPALAAALAAELGVGEAPDVSWSERERLHVREMARDLQAAGEHSVVMAGEAQPPEVHALAMAVNQRLGGIGTTVTLFDPGDDEIQPQDEALADLTASMRAGEVDTLFMLGVNPVYDAPSELGFEEALSNVRDTVHLGRLRNETAQAARWHLPRTHYLEQWGDGRAYDGTKSIVQPLIRPLYDDAHSLIEVLNLAATGVDASGHDLVREQWRAQLPAPFQERWRKALHDGYLEGSGYETASVGTATVPSIDAPASDPDEIEVVFRTDSKLLAGRFSNNPWMQELPDPISKIVWDNVAVMSRATADELGVEVQRREGSFYADRVELTLDGQSVELPVWVQPGYPDGSIGVSMGYGRTIASTRESESTPFWDTSDQTNIYNGSPIAGGVDSSGEPVDVVGGNVAPMRPNGGRVATGANVTQVGSGYLLATTQEEGSMQGRPIVRWATLDEFKENPEFVNESQPPVPDLGHESGGHGDGGHGDGGHGDGGGHGGGDGHSGDGAAGNVSGQGLEAGPGADAHGADEMPEQAAHGGDGAGQHGGAGADEPGPVEKQQEYPMAWEENHPKDQAAFKNNPYYQNQWGMTVDLNTCTGCNACVVACTSENNVQVVGKEEVSKGRHMYWIRNDRYYVSEEEGDDNPEMLTQPVMCQHCENAPCESVCPVAATVHSPDGTNQMVYNRCIGTRYCQNNCPYKVRRFNFYDWTKTLPTEVQMAQNPDVTVRNRGVMEKCTWCVQRIRKHQQQADNEDRDLRPNEVETACQEVCPTDAITFGDLNNPESDVVEEKKNPRRYELLSYLNTKPRLSYLGRVRNTNSRLEEALSDTEAEEEAPVEA</sequence>
<feature type="domain" description="4Fe-4S ferredoxin-type" evidence="2">
    <location>
        <begin position="894"/>
        <end position="924"/>
    </location>
</feature>
<feature type="compositionally biased region" description="Basic and acidic residues" evidence="1">
    <location>
        <begin position="781"/>
        <end position="798"/>
    </location>
</feature>
<feature type="compositionally biased region" description="Acidic residues" evidence="1">
    <location>
        <begin position="36"/>
        <end position="46"/>
    </location>
</feature>
<feature type="compositionally biased region" description="Basic and acidic residues" evidence="1">
    <location>
        <begin position="11"/>
        <end position="24"/>
    </location>
</feature>
<proteinExistence type="predicted"/>
<gene>
    <name evidence="3" type="ORF">GGQ01_000549</name>
</gene>
<dbReference type="PANTHER" id="PTHR42783">
    <property type="entry name" value="GLUTAMATE SYNTHASE [NADPH] SMALL CHAIN"/>
    <property type="match status" value="1"/>
</dbReference>
<dbReference type="InterPro" id="IPR017896">
    <property type="entry name" value="4Fe4S_Fe-S-bd"/>
</dbReference>
<feature type="compositionally biased region" description="Gly residues" evidence="1">
    <location>
        <begin position="845"/>
        <end position="856"/>
    </location>
</feature>
<dbReference type="RefSeq" id="WP_259078559.1">
    <property type="nucleotide sequence ID" value="NZ_JANTZC010000027.1"/>
</dbReference>
<organism evidence="3 4">
    <name type="scientific">Salinibacter ruber</name>
    <dbReference type="NCBI Taxonomy" id="146919"/>
    <lineage>
        <taxon>Bacteria</taxon>
        <taxon>Pseudomonadati</taxon>
        <taxon>Rhodothermota</taxon>
        <taxon>Rhodothermia</taxon>
        <taxon>Rhodothermales</taxon>
        <taxon>Salinibacteraceae</taxon>
        <taxon>Salinibacter</taxon>
    </lineage>
</organism>
<feature type="domain" description="4Fe-4S ferredoxin-type" evidence="2">
    <location>
        <begin position="984"/>
        <end position="1013"/>
    </location>
</feature>
<feature type="region of interest" description="Disordered" evidence="1">
    <location>
        <begin position="123"/>
        <end position="146"/>
    </location>
</feature>
<dbReference type="SUPFAM" id="SSF53706">
    <property type="entry name" value="Formate dehydrogenase/DMSO reductase, domains 1-3"/>
    <property type="match status" value="1"/>
</dbReference>
<feature type="region of interest" description="Disordered" evidence="1">
    <location>
        <begin position="1"/>
        <end position="60"/>
    </location>
</feature>
<dbReference type="Gene3D" id="3.40.50.740">
    <property type="match status" value="1"/>
</dbReference>
<dbReference type="Pfam" id="PF13247">
    <property type="entry name" value="Fer4_11"/>
    <property type="match status" value="1"/>
</dbReference>
<evidence type="ECO:0000259" key="2">
    <source>
        <dbReference type="PROSITE" id="PS51379"/>
    </source>
</evidence>
<name>A0A9X2UIT4_9BACT</name>
<accession>A0A9X2UIT4</accession>
<comment type="caution">
    <text evidence="3">The sequence shown here is derived from an EMBL/GenBank/DDBJ whole genome shotgun (WGS) entry which is preliminary data.</text>
</comment>